<name>A8N314_COPC7</name>
<dbReference type="EMBL" id="AACS02000001">
    <property type="protein sequence ID" value="EAU92575.1"/>
    <property type="molecule type" value="Genomic_DNA"/>
</dbReference>
<dbReference type="AlphaFoldDB" id="A8N314"/>
<gene>
    <name evidence="1" type="ORF">CC1G_06586</name>
</gene>
<dbReference type="OMA" id="PDIWRTP"/>
<accession>A8N314</accession>
<evidence type="ECO:0000313" key="2">
    <source>
        <dbReference type="Proteomes" id="UP000001861"/>
    </source>
</evidence>
<dbReference type="eggNOG" id="ENOG502S8JK">
    <property type="taxonomic scope" value="Eukaryota"/>
</dbReference>
<dbReference type="OrthoDB" id="42525at2759"/>
<keyword evidence="2" id="KW-1185">Reference proteome</keyword>
<dbReference type="InterPro" id="IPR009784">
    <property type="entry name" value="DUF1349"/>
</dbReference>
<dbReference type="PANTHER" id="PTHR35332">
    <property type="entry name" value="REGULATION OF ENOLASE PROTEIN 1"/>
    <property type="match status" value="1"/>
</dbReference>
<comment type="caution">
    <text evidence="1">The sequence shown here is derived from an EMBL/GenBank/DDBJ whole genome shotgun (WGS) entry which is preliminary data.</text>
</comment>
<dbReference type="Pfam" id="PF07081">
    <property type="entry name" value="DUF1349"/>
    <property type="match status" value="1"/>
</dbReference>
<dbReference type="PANTHER" id="PTHR35332:SF2">
    <property type="entry name" value="REGULATION OF ENOLASE PROTEIN 1"/>
    <property type="match status" value="1"/>
</dbReference>
<evidence type="ECO:0000313" key="1">
    <source>
        <dbReference type="EMBL" id="EAU92575.1"/>
    </source>
</evidence>
<dbReference type="RefSeq" id="XP_001829249.1">
    <property type="nucleotide sequence ID" value="XM_001829197.1"/>
</dbReference>
<reference evidence="1 2" key="1">
    <citation type="journal article" date="2010" name="Proc. Natl. Acad. Sci. U.S.A.">
        <title>Insights into evolution of multicellular fungi from the assembled chromosomes of the mushroom Coprinopsis cinerea (Coprinus cinereus).</title>
        <authorList>
            <person name="Stajich J.E."/>
            <person name="Wilke S.K."/>
            <person name="Ahren D."/>
            <person name="Au C.H."/>
            <person name="Birren B.W."/>
            <person name="Borodovsky M."/>
            <person name="Burns C."/>
            <person name="Canback B."/>
            <person name="Casselton L.A."/>
            <person name="Cheng C.K."/>
            <person name="Deng J."/>
            <person name="Dietrich F.S."/>
            <person name="Fargo D.C."/>
            <person name="Farman M.L."/>
            <person name="Gathman A.C."/>
            <person name="Goldberg J."/>
            <person name="Guigo R."/>
            <person name="Hoegger P.J."/>
            <person name="Hooker J.B."/>
            <person name="Huggins A."/>
            <person name="James T.Y."/>
            <person name="Kamada T."/>
            <person name="Kilaru S."/>
            <person name="Kodira C."/>
            <person name="Kues U."/>
            <person name="Kupfer D."/>
            <person name="Kwan H.S."/>
            <person name="Lomsadze A."/>
            <person name="Li W."/>
            <person name="Lilly W.W."/>
            <person name="Ma L.J."/>
            <person name="Mackey A.J."/>
            <person name="Manning G."/>
            <person name="Martin F."/>
            <person name="Muraguchi H."/>
            <person name="Natvig D.O."/>
            <person name="Palmerini H."/>
            <person name="Ramesh M.A."/>
            <person name="Rehmeyer C.J."/>
            <person name="Roe B.A."/>
            <person name="Shenoy N."/>
            <person name="Stanke M."/>
            <person name="Ter-Hovhannisyan V."/>
            <person name="Tunlid A."/>
            <person name="Velagapudi R."/>
            <person name="Vision T.J."/>
            <person name="Zeng Q."/>
            <person name="Zolan M.E."/>
            <person name="Pukkila P.J."/>
        </authorList>
    </citation>
    <scope>NUCLEOTIDE SEQUENCE [LARGE SCALE GENOMIC DNA]</scope>
    <source>
        <strain evidence="2">Okayama-7 / 130 / ATCC MYA-4618 / FGSC 9003</strain>
    </source>
</reference>
<protein>
    <submittedName>
        <fullName evidence="1">Uncharacterized protein</fullName>
    </submittedName>
</protein>
<sequence length="188" mass="20907">MTNLKALNTTQSPPTSFPFTFQIPPHTDLYRKPALTSASQPTFYTPITLKNLRSATVKIKKIQYAHLYDQAGIVILWANRPEIWIKAGVEYFEGKLKRSSVAPGVGGWSDWNIAEPVKDGEGIVVEAKRDRPQGTALVLTVNGQMVRKISGVFEDEEEPVWVGIYGARPADVHGVLEVEVEAFEIEQV</sequence>
<dbReference type="SUPFAM" id="SSF49899">
    <property type="entry name" value="Concanavalin A-like lectins/glucanases"/>
    <property type="match status" value="1"/>
</dbReference>
<dbReference type="InParanoid" id="A8N314"/>
<dbReference type="GeneID" id="6005676"/>
<proteinExistence type="predicted"/>
<dbReference type="KEGG" id="cci:CC1G_06586"/>
<dbReference type="Gene3D" id="2.60.120.200">
    <property type="match status" value="1"/>
</dbReference>
<organism evidence="1 2">
    <name type="scientific">Coprinopsis cinerea (strain Okayama-7 / 130 / ATCC MYA-4618 / FGSC 9003)</name>
    <name type="common">Inky cap fungus</name>
    <name type="synonym">Hormographiella aspergillata</name>
    <dbReference type="NCBI Taxonomy" id="240176"/>
    <lineage>
        <taxon>Eukaryota</taxon>
        <taxon>Fungi</taxon>
        <taxon>Dikarya</taxon>
        <taxon>Basidiomycota</taxon>
        <taxon>Agaricomycotina</taxon>
        <taxon>Agaricomycetes</taxon>
        <taxon>Agaricomycetidae</taxon>
        <taxon>Agaricales</taxon>
        <taxon>Agaricineae</taxon>
        <taxon>Psathyrellaceae</taxon>
        <taxon>Coprinopsis</taxon>
    </lineage>
</organism>
<dbReference type="InterPro" id="IPR013320">
    <property type="entry name" value="ConA-like_dom_sf"/>
</dbReference>
<dbReference type="VEuPathDB" id="FungiDB:CC1G_06586"/>
<dbReference type="Proteomes" id="UP000001861">
    <property type="component" value="Unassembled WGS sequence"/>
</dbReference>